<keyword evidence="2" id="KW-1185">Reference proteome</keyword>
<dbReference type="EMBL" id="BQNB010016186">
    <property type="protein sequence ID" value="GJT48830.1"/>
    <property type="molecule type" value="Genomic_DNA"/>
</dbReference>
<gene>
    <name evidence="1" type="ORF">Tco_0974987</name>
</gene>
<dbReference type="Proteomes" id="UP001151760">
    <property type="component" value="Unassembled WGS sequence"/>
</dbReference>
<evidence type="ECO:0000313" key="1">
    <source>
        <dbReference type="EMBL" id="GJT48830.1"/>
    </source>
</evidence>
<accession>A0ABQ5ED37</accession>
<comment type="caution">
    <text evidence="1">The sequence shown here is derived from an EMBL/GenBank/DDBJ whole genome shotgun (WGS) entry which is preliminary data.</text>
</comment>
<reference evidence="1" key="2">
    <citation type="submission" date="2022-01" db="EMBL/GenBank/DDBJ databases">
        <authorList>
            <person name="Yamashiro T."/>
            <person name="Shiraishi A."/>
            <person name="Satake H."/>
            <person name="Nakayama K."/>
        </authorList>
    </citation>
    <scope>NUCLEOTIDE SEQUENCE</scope>
</reference>
<evidence type="ECO:0000313" key="2">
    <source>
        <dbReference type="Proteomes" id="UP001151760"/>
    </source>
</evidence>
<dbReference type="Gene3D" id="2.30.30.1040">
    <property type="match status" value="1"/>
</dbReference>
<protein>
    <submittedName>
        <fullName evidence="1">Uncharacterized protein</fullName>
    </submittedName>
</protein>
<organism evidence="1 2">
    <name type="scientific">Tanacetum coccineum</name>
    <dbReference type="NCBI Taxonomy" id="301880"/>
    <lineage>
        <taxon>Eukaryota</taxon>
        <taxon>Viridiplantae</taxon>
        <taxon>Streptophyta</taxon>
        <taxon>Embryophyta</taxon>
        <taxon>Tracheophyta</taxon>
        <taxon>Spermatophyta</taxon>
        <taxon>Magnoliopsida</taxon>
        <taxon>eudicotyledons</taxon>
        <taxon>Gunneridae</taxon>
        <taxon>Pentapetalae</taxon>
        <taxon>asterids</taxon>
        <taxon>campanulids</taxon>
        <taxon>Asterales</taxon>
        <taxon>Asteraceae</taxon>
        <taxon>Asteroideae</taxon>
        <taxon>Anthemideae</taxon>
        <taxon>Anthemidinae</taxon>
        <taxon>Tanacetum</taxon>
    </lineage>
</organism>
<reference evidence="1" key="1">
    <citation type="journal article" date="2022" name="Int. J. Mol. Sci.">
        <title>Draft Genome of Tanacetum Coccineum: Genomic Comparison of Closely Related Tanacetum-Family Plants.</title>
        <authorList>
            <person name="Yamashiro T."/>
            <person name="Shiraishi A."/>
            <person name="Nakayama K."/>
            <person name="Satake H."/>
        </authorList>
    </citation>
    <scope>NUCLEOTIDE SEQUENCE</scope>
</reference>
<sequence length="219" mass="24547">MSLNTYLLEGAYLEAMLQLEKEKLELERTFSTLLRWAMCGPREGAIGSVGVRDMLVHQVQWDEATSIVRSKRVSPWEIQTYTSRPVSKGHRISDHTGNSVANASQSAGLILDSRTMILLFLCVQLPDIPCLKSNGALKSGVRLRVYDLRVLYLIFCSKVYTKTNVVCCLTFDAISPGVSTTTQRLILVTPDKAVHGKVNSFVEMADRRKDEEEKGQDYT</sequence>
<proteinExistence type="predicted"/>
<name>A0ABQ5ED37_9ASTR</name>